<dbReference type="Proteomes" id="UP000823883">
    <property type="component" value="Unassembled WGS sequence"/>
</dbReference>
<keyword evidence="2" id="KW-0560">Oxidoreductase</keyword>
<dbReference type="InterPro" id="IPR001670">
    <property type="entry name" value="ADH_Fe/GldA"/>
</dbReference>
<feature type="binding site" evidence="8">
    <location>
        <position position="274"/>
    </location>
    <ligand>
        <name>glycerol</name>
        <dbReference type="ChEBI" id="CHEBI:17754"/>
    </ligand>
</feature>
<evidence type="ECO:0000256" key="7">
    <source>
        <dbReference type="ARBA" id="ARBA00049006"/>
    </source>
</evidence>
<dbReference type="Gene3D" id="1.20.1090.10">
    <property type="entry name" value="Dehydroquinate synthase-like - alpha domain"/>
    <property type="match status" value="1"/>
</dbReference>
<evidence type="ECO:0000256" key="9">
    <source>
        <dbReference type="PIRSR" id="PIRSR000112-3"/>
    </source>
</evidence>
<dbReference type="Gene3D" id="3.40.50.1970">
    <property type="match status" value="1"/>
</dbReference>
<dbReference type="Pfam" id="PF00465">
    <property type="entry name" value="Fe-ADH"/>
    <property type="match status" value="1"/>
</dbReference>
<feature type="binding site" evidence="9">
    <location>
        <begin position="96"/>
        <end position="100"/>
    </location>
    <ligand>
        <name>NAD(+)</name>
        <dbReference type="ChEBI" id="CHEBI:57540"/>
    </ligand>
</feature>
<dbReference type="GO" id="GO:0046872">
    <property type="term" value="F:metal ion binding"/>
    <property type="evidence" value="ECO:0007669"/>
    <property type="project" value="UniProtKB-KW"/>
</dbReference>
<keyword evidence="3 9" id="KW-0520">NAD</keyword>
<reference evidence="11" key="2">
    <citation type="submission" date="2021-04" db="EMBL/GenBank/DDBJ databases">
        <authorList>
            <person name="Gilroy R."/>
        </authorList>
    </citation>
    <scope>NUCLEOTIDE SEQUENCE</scope>
    <source>
        <strain evidence="11">CHK183-5548</strain>
    </source>
</reference>
<feature type="domain" description="Alcohol dehydrogenase iron-type/glycerol dehydrogenase GldA" evidence="10">
    <location>
        <begin position="11"/>
        <end position="137"/>
    </location>
</feature>
<organism evidence="11 12">
    <name type="scientific">Candidatus Lachnoclostridium pullistercoris</name>
    <dbReference type="NCBI Taxonomy" id="2838632"/>
    <lineage>
        <taxon>Bacteria</taxon>
        <taxon>Bacillati</taxon>
        <taxon>Bacillota</taxon>
        <taxon>Clostridia</taxon>
        <taxon>Lachnospirales</taxon>
        <taxon>Lachnospiraceae</taxon>
    </lineage>
</organism>
<comment type="cofactor">
    <cofactor evidence="8">
        <name>Zn(2+)</name>
        <dbReference type="ChEBI" id="CHEBI:29105"/>
    </cofactor>
    <text evidence="8">Binds 1 zinc ion per subunit.</text>
</comment>
<feature type="binding site" evidence="9">
    <location>
        <position position="129"/>
    </location>
    <ligand>
        <name>NAD(+)</name>
        <dbReference type="ChEBI" id="CHEBI:57540"/>
    </ligand>
</feature>
<evidence type="ECO:0000313" key="11">
    <source>
        <dbReference type="EMBL" id="HJC48242.1"/>
    </source>
</evidence>
<dbReference type="CDD" id="cd08171">
    <property type="entry name" value="GlyDH-like"/>
    <property type="match status" value="1"/>
</dbReference>
<feature type="binding site" evidence="9">
    <location>
        <position position="133"/>
    </location>
    <ligand>
        <name>NAD(+)</name>
        <dbReference type="ChEBI" id="CHEBI:57540"/>
    </ligand>
</feature>
<evidence type="ECO:0000256" key="6">
    <source>
        <dbReference type="ARBA" id="ARBA00040132"/>
    </source>
</evidence>
<protein>
    <recommendedName>
        <fullName evidence="6">Glycerol dehydrogenase</fullName>
        <ecNumber evidence="5">1.1.1.6</ecNumber>
    </recommendedName>
</protein>
<dbReference type="GO" id="GO:0008888">
    <property type="term" value="F:glycerol dehydrogenase (NAD+) activity"/>
    <property type="evidence" value="ECO:0007669"/>
    <property type="project" value="UniProtKB-EC"/>
</dbReference>
<evidence type="ECO:0000256" key="8">
    <source>
        <dbReference type="PIRSR" id="PIRSR000112-1"/>
    </source>
</evidence>
<comment type="catalytic activity">
    <reaction evidence="7">
        <text>glycerol + NAD(+) = dihydroxyacetone + NADH + H(+)</text>
        <dbReference type="Rhea" id="RHEA:13769"/>
        <dbReference type="ChEBI" id="CHEBI:15378"/>
        <dbReference type="ChEBI" id="CHEBI:16016"/>
        <dbReference type="ChEBI" id="CHEBI:17754"/>
        <dbReference type="ChEBI" id="CHEBI:57540"/>
        <dbReference type="ChEBI" id="CHEBI:57945"/>
        <dbReference type="EC" id="1.1.1.6"/>
    </reaction>
</comment>
<feature type="binding site" evidence="9">
    <location>
        <begin position="118"/>
        <end position="121"/>
    </location>
    <ligand>
        <name>NAD(+)</name>
        <dbReference type="ChEBI" id="CHEBI:57540"/>
    </ligand>
</feature>
<evidence type="ECO:0000256" key="1">
    <source>
        <dbReference type="ARBA" id="ARBA00022723"/>
    </source>
</evidence>
<evidence type="ECO:0000256" key="4">
    <source>
        <dbReference type="ARBA" id="ARBA00037918"/>
    </source>
</evidence>
<proteinExistence type="predicted"/>
<dbReference type="InterPro" id="IPR016205">
    <property type="entry name" value="Glycerol_DH"/>
</dbReference>
<accession>A0A9D2PCP8</accession>
<reference evidence="11" key="1">
    <citation type="journal article" date="2021" name="PeerJ">
        <title>Extensive microbial diversity within the chicken gut microbiome revealed by metagenomics and culture.</title>
        <authorList>
            <person name="Gilroy R."/>
            <person name="Ravi A."/>
            <person name="Getino M."/>
            <person name="Pursley I."/>
            <person name="Horton D.L."/>
            <person name="Alikhan N.F."/>
            <person name="Baker D."/>
            <person name="Gharbi K."/>
            <person name="Hall N."/>
            <person name="Watson M."/>
            <person name="Adriaenssens E.M."/>
            <person name="Foster-Nyarko E."/>
            <person name="Jarju S."/>
            <person name="Secka A."/>
            <person name="Antonio M."/>
            <person name="Oren A."/>
            <person name="Chaudhuri R.R."/>
            <person name="La Ragione R."/>
            <person name="Hildebrand F."/>
            <person name="Pallen M.J."/>
        </authorList>
    </citation>
    <scope>NUCLEOTIDE SEQUENCE</scope>
    <source>
        <strain evidence="11">CHK183-5548</strain>
    </source>
</reference>
<feature type="binding site" evidence="8">
    <location>
        <position position="256"/>
    </location>
    <ligand>
        <name>glycerol</name>
        <dbReference type="ChEBI" id="CHEBI:17754"/>
    </ligand>
</feature>
<dbReference type="EC" id="1.1.1.6" evidence="5"/>
<dbReference type="PANTHER" id="PTHR43616">
    <property type="entry name" value="GLYCEROL DEHYDROGENASE"/>
    <property type="match status" value="1"/>
</dbReference>
<name>A0A9D2PCP8_9FIRM</name>
<gene>
    <name evidence="11" type="ORF">IAA04_09350</name>
</gene>
<evidence type="ECO:0000259" key="10">
    <source>
        <dbReference type="Pfam" id="PF00465"/>
    </source>
</evidence>
<evidence type="ECO:0000256" key="3">
    <source>
        <dbReference type="ARBA" id="ARBA00023027"/>
    </source>
</evidence>
<dbReference type="PANTHER" id="PTHR43616:SF5">
    <property type="entry name" value="GLYCEROL DEHYDROGENASE 1"/>
    <property type="match status" value="1"/>
</dbReference>
<keyword evidence="8" id="KW-0862">Zinc</keyword>
<evidence type="ECO:0000256" key="5">
    <source>
        <dbReference type="ARBA" id="ARBA00039147"/>
    </source>
</evidence>
<comment type="pathway">
    <text evidence="4">Polyol metabolism; glycerol fermentation; glycerone phosphate from glycerol (oxidative route): step 1/2.</text>
</comment>
<sequence length="360" mass="39948">MEDLTKLFAGYTIGPDCYRAIARFCCPYGKKILLIGGKTAMEKGRPYLDQAIEETEGLELADAVVFGKECTYQTIRSLHDQYAGKGIDMVFGMGGGKAMDTAKGVAWELGVPVFTFPTVPSNCAAMAALSVVYRPDGAFDSFYFYERPAVHCFMNTEVLLNAPEKYFRAGMGDTIAKYFECWFSARGDSLDYHSALGREISRLCYERIQTCGREALAQVRGKMAGDAFSQAVLTIIVNTGLVSHLVEDCYNCAVAHSVCYGLNLIPGLEKRFLHGDLVAYGVMVQLMLDHDRGQAEEVRELLRDLGIPASLKDLGLDLDRKKLDPVIRETIAGPDMEHIPYPVTEDMIWEAMQETESLCR</sequence>
<evidence type="ECO:0000313" key="12">
    <source>
        <dbReference type="Proteomes" id="UP000823883"/>
    </source>
</evidence>
<dbReference type="SUPFAM" id="SSF56796">
    <property type="entry name" value="Dehydroquinate synthase-like"/>
    <property type="match status" value="1"/>
</dbReference>
<keyword evidence="1 8" id="KW-0479">Metal-binding</keyword>
<dbReference type="PIRSF" id="PIRSF000112">
    <property type="entry name" value="Glycerol_dehydrogenase"/>
    <property type="match status" value="1"/>
</dbReference>
<dbReference type="EMBL" id="DWWL01000059">
    <property type="protein sequence ID" value="HJC48242.1"/>
    <property type="molecule type" value="Genomic_DNA"/>
</dbReference>
<evidence type="ECO:0000256" key="2">
    <source>
        <dbReference type="ARBA" id="ARBA00023002"/>
    </source>
</evidence>
<dbReference type="AlphaFoldDB" id="A0A9D2PCP8"/>
<comment type="caution">
    <text evidence="11">The sequence shown here is derived from an EMBL/GenBank/DDBJ whole genome shotgun (WGS) entry which is preliminary data.</text>
</comment>
<feature type="binding site" evidence="8">
    <location>
        <position position="173"/>
    </location>
    <ligand>
        <name>glycerol</name>
        <dbReference type="ChEBI" id="CHEBI:17754"/>
    </ligand>
</feature>